<dbReference type="Proteomes" id="UP000001444">
    <property type="component" value="Chromosome"/>
</dbReference>
<dbReference type="AlphaFoldDB" id="C9ZFC1"/>
<proteinExistence type="predicted"/>
<feature type="compositionally biased region" description="Polar residues" evidence="1">
    <location>
        <begin position="1"/>
        <end position="14"/>
    </location>
</feature>
<keyword evidence="3" id="KW-1185">Reference proteome</keyword>
<evidence type="ECO:0000313" key="3">
    <source>
        <dbReference type="Proteomes" id="UP000001444"/>
    </source>
</evidence>
<gene>
    <name evidence="2" type="ordered locus">SCAB_48561</name>
</gene>
<evidence type="ECO:0000313" key="2">
    <source>
        <dbReference type="EMBL" id="CBG71907.1"/>
    </source>
</evidence>
<accession>C9ZFC1</accession>
<dbReference type="EMBL" id="FN554889">
    <property type="protein sequence ID" value="CBG71907.1"/>
    <property type="molecule type" value="Genomic_DNA"/>
</dbReference>
<feature type="region of interest" description="Disordered" evidence="1">
    <location>
        <begin position="1"/>
        <end position="24"/>
    </location>
</feature>
<dbReference type="eggNOG" id="ENOG503261D">
    <property type="taxonomic scope" value="Bacteria"/>
</dbReference>
<reference evidence="2 3" key="1">
    <citation type="journal article" date="2010" name="Mol. Plant Microbe Interact.">
        <title>Streptomyces scabies 87-22 contains a coronafacic acid-like biosynthetic cluster that contributes to plant-microbe interactions.</title>
        <authorList>
            <person name="Bignell D.R."/>
            <person name="Seipke R.F."/>
            <person name="Huguet-Tapia J.C."/>
            <person name="Chambers A.H."/>
            <person name="Parry R.J."/>
            <person name="Loria R."/>
        </authorList>
    </citation>
    <scope>NUCLEOTIDE SEQUENCE [LARGE SCALE GENOMIC DNA]</scope>
    <source>
        <strain evidence="2 3">87.22</strain>
    </source>
</reference>
<dbReference type="STRING" id="680198.SCAB_48561"/>
<evidence type="ECO:0000256" key="1">
    <source>
        <dbReference type="SAM" id="MobiDB-lite"/>
    </source>
</evidence>
<organism evidence="2 3">
    <name type="scientific">Streptomyces scabiei (strain 87.22)</name>
    <dbReference type="NCBI Taxonomy" id="680198"/>
    <lineage>
        <taxon>Bacteria</taxon>
        <taxon>Bacillati</taxon>
        <taxon>Actinomycetota</taxon>
        <taxon>Actinomycetes</taxon>
        <taxon>Kitasatosporales</taxon>
        <taxon>Streptomycetaceae</taxon>
        <taxon>Streptomyces</taxon>
    </lineage>
</organism>
<dbReference type="KEGG" id="scb:SCAB_48561"/>
<protein>
    <submittedName>
        <fullName evidence="2">Uncharacterized protein</fullName>
    </submittedName>
</protein>
<sequence length="181" mass="19341">MATPKLTSSASPTAPGTDPNGEQAFDDFTQRIIAEAAKTADPQNTIARIIRTLPAIMPTAIATVIGRRQAAPGHYPWCRPDGCTTHRSDNHTWTEHAGSSYTTGLVEDHGGNGTLELIAQLAQDDSFHGPTPVVHLYETCGDGVFLDGPALDNAIVRLDGLADLLRVLREQMSIEKAEAQA</sequence>
<dbReference type="HOGENOM" id="CLU_1488288_0_0_11"/>
<name>C9ZFC1_STRSW</name>